<dbReference type="Gene3D" id="1.10.3210.10">
    <property type="entry name" value="Hypothetical protein af1432"/>
    <property type="match status" value="1"/>
</dbReference>
<evidence type="ECO:0000313" key="4">
    <source>
        <dbReference type="Proteomes" id="UP000064189"/>
    </source>
</evidence>
<dbReference type="CDD" id="cd00077">
    <property type="entry name" value="HDc"/>
    <property type="match status" value="1"/>
</dbReference>
<keyword evidence="4" id="KW-1185">Reference proteome</keyword>
<dbReference type="AlphaFoldDB" id="A0A120GPH5"/>
<dbReference type="GO" id="GO:0016301">
    <property type="term" value="F:kinase activity"/>
    <property type="evidence" value="ECO:0007669"/>
    <property type="project" value="UniProtKB-KW"/>
</dbReference>
<dbReference type="PANTHER" id="PTHR43155:SF2">
    <property type="entry name" value="CYCLIC DI-GMP PHOSPHODIESTERASE PA4108"/>
    <property type="match status" value="1"/>
</dbReference>
<organism evidence="3 4">
    <name type="scientific">Peribacillus simplex</name>
    <dbReference type="NCBI Taxonomy" id="1478"/>
    <lineage>
        <taxon>Bacteria</taxon>
        <taxon>Bacillati</taxon>
        <taxon>Bacillota</taxon>
        <taxon>Bacilli</taxon>
        <taxon>Bacillales</taxon>
        <taxon>Bacillaceae</taxon>
        <taxon>Peribacillus</taxon>
    </lineage>
</organism>
<dbReference type="Pfam" id="PF13487">
    <property type="entry name" value="HD_5"/>
    <property type="match status" value="1"/>
</dbReference>
<comment type="caution">
    <text evidence="3">The sequence shown here is derived from an EMBL/GenBank/DDBJ whole genome shotgun (WGS) entry which is preliminary data.</text>
</comment>
<feature type="domain" description="HD" evidence="1">
    <location>
        <begin position="135"/>
        <end position="258"/>
    </location>
</feature>
<evidence type="ECO:0000259" key="2">
    <source>
        <dbReference type="PROSITE" id="PS51832"/>
    </source>
</evidence>
<keyword evidence="3" id="KW-0808">Transferase</keyword>
<dbReference type="InterPro" id="IPR037522">
    <property type="entry name" value="HD_GYP_dom"/>
</dbReference>
<name>A0A120GPH5_9BACI</name>
<dbReference type="InterPro" id="IPR003607">
    <property type="entry name" value="HD/PDEase_dom"/>
</dbReference>
<reference evidence="3 4" key="1">
    <citation type="submission" date="2015-11" db="EMBL/GenBank/DDBJ databases">
        <title>Genome Sequence of Bacillus simplex strain VanAntwerpen2.</title>
        <authorList>
            <person name="Couger M.B."/>
        </authorList>
    </citation>
    <scope>NUCLEOTIDE SEQUENCE [LARGE SCALE GENOMIC DNA]</scope>
    <source>
        <strain evidence="3 4">VanAntwerpen02</strain>
    </source>
</reference>
<dbReference type="PROSITE" id="PS51832">
    <property type="entry name" value="HD_GYP"/>
    <property type="match status" value="1"/>
</dbReference>
<evidence type="ECO:0000259" key="1">
    <source>
        <dbReference type="PROSITE" id="PS51831"/>
    </source>
</evidence>
<protein>
    <submittedName>
        <fullName evidence="3">Histidine kinase</fullName>
    </submittedName>
</protein>
<evidence type="ECO:0000313" key="3">
    <source>
        <dbReference type="EMBL" id="KWW18136.1"/>
    </source>
</evidence>
<dbReference type="Proteomes" id="UP000064189">
    <property type="component" value="Unassembled WGS sequence"/>
</dbReference>
<sequence length="365" mass="41301">MRLAITKSLSPGARLGKNIHNERGHILLCEGLTLTQKMIDRLVSLNIPFVYIQDPRTDDIIPMPPVSGKLRREAINTIETTFQDMKDKINLDASFTIEQASVKFTQIVRSIMKELKSNKELMTLLADVYTYDDYIFTHSFNVTLYTLAIGMELNINEKNLEILGLGAILHDVGKMLVPLDILRKPGKLTEQEFEQIQKHADYGFHLIKNIHTVSLIVANCAYQHHERLDGSGYPRGIKGDEIHYFCKIIAVADVFDAVTSNRVYRKAMLPHEGLEVLYAGVGKKFDNTIIEAFRRAVAIYPNGLSVELNDGRKGVVCAQNEGIGDRPLIRILEENGEQIKEPYEVDMNKNLHLLIMKCLNIQEPA</sequence>
<gene>
    <name evidence="3" type="ORF">AS888_19975</name>
</gene>
<dbReference type="PANTHER" id="PTHR43155">
    <property type="entry name" value="CYCLIC DI-GMP PHOSPHODIESTERASE PA4108-RELATED"/>
    <property type="match status" value="1"/>
</dbReference>
<proteinExistence type="predicted"/>
<dbReference type="SMART" id="SM00471">
    <property type="entry name" value="HDc"/>
    <property type="match status" value="1"/>
</dbReference>
<dbReference type="InterPro" id="IPR006674">
    <property type="entry name" value="HD_domain"/>
</dbReference>
<keyword evidence="3" id="KW-0418">Kinase</keyword>
<dbReference type="SUPFAM" id="SSF109604">
    <property type="entry name" value="HD-domain/PDEase-like"/>
    <property type="match status" value="1"/>
</dbReference>
<feature type="domain" description="HD-GYP" evidence="2">
    <location>
        <begin position="113"/>
        <end position="309"/>
    </location>
</feature>
<dbReference type="PROSITE" id="PS51831">
    <property type="entry name" value="HD"/>
    <property type="match status" value="1"/>
</dbReference>
<dbReference type="EMBL" id="LNNH01000023">
    <property type="protein sequence ID" value="KWW18136.1"/>
    <property type="molecule type" value="Genomic_DNA"/>
</dbReference>
<accession>A0A120GPH5</accession>